<gene>
    <name evidence="1" type="ORF">HGD76_19345</name>
</gene>
<sequence>MISNLKILNHYYMQIITNEQELIATKNQINSILDQRNITQDDRDIVLDILNGKRQLTANQIQDLAVFFQIDPTYLVA</sequence>
<name>A0A6H2C2E3_DOLFA</name>
<dbReference type="AlphaFoldDB" id="A0A6H2C2E3"/>
<proteinExistence type="predicted"/>
<accession>A0A6H2C2E3</accession>
<dbReference type="EMBL" id="CP051206">
    <property type="protein sequence ID" value="QJB46002.1"/>
    <property type="molecule type" value="Genomic_DNA"/>
</dbReference>
<dbReference type="RefSeq" id="WP_168696730.1">
    <property type="nucleotide sequence ID" value="NZ_CP051206.1"/>
</dbReference>
<organism evidence="1 2">
    <name type="scientific">Dolichospermum flos-aquae CCAP 1403/13F</name>
    <dbReference type="NCBI Taxonomy" id="315271"/>
    <lineage>
        <taxon>Bacteria</taxon>
        <taxon>Bacillati</taxon>
        <taxon>Cyanobacteriota</taxon>
        <taxon>Cyanophyceae</taxon>
        <taxon>Nostocales</taxon>
        <taxon>Aphanizomenonaceae</taxon>
        <taxon>Dolichospermum</taxon>
    </lineage>
</organism>
<dbReference type="Proteomes" id="UP000502433">
    <property type="component" value="Chromosome"/>
</dbReference>
<evidence type="ECO:0000313" key="1">
    <source>
        <dbReference type="EMBL" id="QJB46002.1"/>
    </source>
</evidence>
<protein>
    <submittedName>
        <fullName evidence="1">Uncharacterized protein</fullName>
    </submittedName>
</protein>
<evidence type="ECO:0000313" key="2">
    <source>
        <dbReference type="Proteomes" id="UP000502433"/>
    </source>
</evidence>
<reference evidence="1 2" key="1">
    <citation type="submission" date="2020-04" db="EMBL/GenBank/DDBJ databases">
        <title>Genome-Wide Identification of 5-Methylcytosine Sites in Bacterial Genomes By High-Throughput Sequencing of MspJI Restriction Fragments.</title>
        <authorList>
            <person name="Wu V."/>
        </authorList>
    </citation>
    <scope>NUCLEOTIDE SEQUENCE [LARGE SCALE GENOMIC DNA]</scope>
    <source>
        <strain evidence="1 2">CCAP 1403/13f</strain>
    </source>
</reference>
<reference evidence="1 2" key="2">
    <citation type="submission" date="2020-04" db="EMBL/GenBank/DDBJ databases">
        <authorList>
            <person name="Fomenkov A."/>
            <person name="Anton B.P."/>
            <person name="Roberts R.J."/>
        </authorList>
    </citation>
    <scope>NUCLEOTIDE SEQUENCE [LARGE SCALE GENOMIC DNA]</scope>
    <source>
        <strain evidence="1 2">CCAP 1403/13f</strain>
    </source>
</reference>
<dbReference type="KEGG" id="dfs:HGD76_19345"/>